<sequence length="288" mass="33348">MIKVKAIGGLGNQLFQYAAARSIAEKRKDKVLVDVSAFQSYETHPFCLNKFNCKATFDNRLNLKKKLLSNSRINKILFSFGFLKNHYIEKSLKFDDSLSQNTNITQITGFFQSEKYFLSIRDCLLDELTLVNELNEYELSVSNAIRNAKNSVSIHIRRGDYVSDEGANKTHGVCDSEYFKKALRYLSTKEILDKNTELFIFSDDIKWCRNNLSFDYKMNFVDGSSERPEVDMILMSECEHQIISNSTFSWWGAWLNQNEDKVIIAPKVWFQSAELDSTDIIPDNWVKL</sequence>
<keyword evidence="4" id="KW-1185">Reference proteome</keyword>
<dbReference type="GO" id="GO:0008107">
    <property type="term" value="F:galactoside 2-alpha-L-fucosyltransferase activity"/>
    <property type="evidence" value="ECO:0007669"/>
    <property type="project" value="InterPro"/>
</dbReference>
<accession>A0AA37RZC9</accession>
<dbReference type="PANTHER" id="PTHR11927:SF9">
    <property type="entry name" value="L-FUCOSYLTRANSFERASE"/>
    <property type="match status" value="1"/>
</dbReference>
<dbReference type="PANTHER" id="PTHR11927">
    <property type="entry name" value="GALACTOSIDE 2-L-FUCOSYLTRANSFERASE"/>
    <property type="match status" value="1"/>
</dbReference>
<keyword evidence="1" id="KW-0328">Glycosyltransferase</keyword>
<reference evidence="3" key="1">
    <citation type="journal article" date="2014" name="Int. J. Syst. Evol. Microbiol.">
        <title>Complete genome sequence of Corynebacterium casei LMG S-19264T (=DSM 44701T), isolated from a smear-ripened cheese.</title>
        <authorList>
            <consortium name="US DOE Joint Genome Institute (JGI-PGF)"/>
            <person name="Walter F."/>
            <person name="Albersmeier A."/>
            <person name="Kalinowski J."/>
            <person name="Ruckert C."/>
        </authorList>
    </citation>
    <scope>NUCLEOTIDE SEQUENCE</scope>
    <source>
        <strain evidence="3">NBRC 103034</strain>
    </source>
</reference>
<proteinExistence type="predicted"/>
<dbReference type="InterPro" id="IPR002516">
    <property type="entry name" value="Glyco_trans_11"/>
</dbReference>
<organism evidence="3 4">
    <name type="scientific">Pseudoalteromonas tetraodonis GFC</name>
    <dbReference type="NCBI Taxonomy" id="1315271"/>
    <lineage>
        <taxon>Bacteria</taxon>
        <taxon>Pseudomonadati</taxon>
        <taxon>Pseudomonadota</taxon>
        <taxon>Gammaproteobacteria</taxon>
        <taxon>Alteromonadales</taxon>
        <taxon>Pseudoalteromonadaceae</taxon>
        <taxon>Pseudoalteromonas</taxon>
    </lineage>
</organism>
<reference evidence="3" key="2">
    <citation type="submission" date="2023-01" db="EMBL/GenBank/DDBJ databases">
        <title>Draft genome sequence of Pseudoalteromonas tetraodonis strain NBRC 103034.</title>
        <authorList>
            <person name="Sun Q."/>
            <person name="Mori K."/>
        </authorList>
    </citation>
    <scope>NUCLEOTIDE SEQUENCE</scope>
    <source>
        <strain evidence="3">NBRC 103034</strain>
    </source>
</reference>
<dbReference type="AlphaFoldDB" id="A0AA37RZC9"/>
<dbReference type="GO" id="GO:0016020">
    <property type="term" value="C:membrane"/>
    <property type="evidence" value="ECO:0007669"/>
    <property type="project" value="InterPro"/>
</dbReference>
<gene>
    <name evidence="3" type="primary">fucT2</name>
    <name evidence="3" type="ORF">GCM10007914_00200</name>
</gene>
<dbReference type="RefSeq" id="WP_096038142.1">
    <property type="nucleotide sequence ID" value="NZ_BJXY01000055.1"/>
</dbReference>
<evidence type="ECO:0000256" key="1">
    <source>
        <dbReference type="ARBA" id="ARBA00022676"/>
    </source>
</evidence>
<dbReference type="Proteomes" id="UP001161408">
    <property type="component" value="Unassembled WGS sequence"/>
</dbReference>
<evidence type="ECO:0000256" key="2">
    <source>
        <dbReference type="ARBA" id="ARBA00022679"/>
    </source>
</evidence>
<dbReference type="Gene3D" id="3.40.50.11350">
    <property type="match status" value="1"/>
</dbReference>
<dbReference type="CDD" id="cd11301">
    <property type="entry name" value="Fut1_Fut2_like"/>
    <property type="match status" value="1"/>
</dbReference>
<evidence type="ECO:0000313" key="4">
    <source>
        <dbReference type="Proteomes" id="UP001161408"/>
    </source>
</evidence>
<name>A0AA37RZC9_9GAMM</name>
<comment type="caution">
    <text evidence="3">The sequence shown here is derived from an EMBL/GenBank/DDBJ whole genome shotgun (WGS) entry which is preliminary data.</text>
</comment>
<evidence type="ECO:0000313" key="3">
    <source>
        <dbReference type="EMBL" id="GLQ01139.1"/>
    </source>
</evidence>
<dbReference type="Pfam" id="PF01531">
    <property type="entry name" value="Glyco_transf_11"/>
    <property type="match status" value="1"/>
</dbReference>
<keyword evidence="2" id="KW-0808">Transferase</keyword>
<dbReference type="GO" id="GO:0005975">
    <property type="term" value="P:carbohydrate metabolic process"/>
    <property type="evidence" value="ECO:0007669"/>
    <property type="project" value="InterPro"/>
</dbReference>
<protein>
    <submittedName>
        <fullName evidence="3">Alpha-1,2-fucosyltransferase</fullName>
    </submittedName>
</protein>
<dbReference type="EMBL" id="BSNE01000001">
    <property type="protein sequence ID" value="GLQ01139.1"/>
    <property type="molecule type" value="Genomic_DNA"/>
</dbReference>